<dbReference type="AlphaFoldDB" id="A0A8S1JAP7"/>
<dbReference type="OrthoDB" id="342454at2759"/>
<dbReference type="InterPro" id="IPR036869">
    <property type="entry name" value="J_dom_sf"/>
</dbReference>
<dbReference type="PANTHER" id="PTHR46620:SF1">
    <property type="entry name" value="J DOMAIN-CONTAINING PROTEIN SPF31"/>
    <property type="match status" value="1"/>
</dbReference>
<feature type="compositionally biased region" description="Polar residues" evidence="1">
    <location>
        <begin position="1"/>
        <end position="15"/>
    </location>
</feature>
<dbReference type="PANTHER" id="PTHR46620">
    <property type="entry name" value="J DOMAIN-CONTAINING PROTEIN SPF31"/>
    <property type="match status" value="1"/>
</dbReference>
<feature type="compositionally biased region" description="Basic and acidic residues" evidence="1">
    <location>
        <begin position="297"/>
        <end position="315"/>
    </location>
</feature>
<feature type="compositionally biased region" description="Basic and acidic residues" evidence="1">
    <location>
        <begin position="38"/>
        <end position="57"/>
    </location>
</feature>
<evidence type="ECO:0000259" key="2">
    <source>
        <dbReference type="PROSITE" id="PS50076"/>
    </source>
</evidence>
<dbReference type="Proteomes" id="UP000708148">
    <property type="component" value="Unassembled WGS sequence"/>
</dbReference>
<proteinExistence type="predicted"/>
<keyword evidence="4" id="KW-1185">Reference proteome</keyword>
<dbReference type="PROSITE" id="PS50076">
    <property type="entry name" value="DNAJ_2"/>
    <property type="match status" value="1"/>
</dbReference>
<organism evidence="3 4">
    <name type="scientific">Ostreobium quekettii</name>
    <dbReference type="NCBI Taxonomy" id="121088"/>
    <lineage>
        <taxon>Eukaryota</taxon>
        <taxon>Viridiplantae</taxon>
        <taxon>Chlorophyta</taxon>
        <taxon>core chlorophytes</taxon>
        <taxon>Ulvophyceae</taxon>
        <taxon>TCBD clade</taxon>
        <taxon>Bryopsidales</taxon>
        <taxon>Ostreobineae</taxon>
        <taxon>Ostreobiaceae</taxon>
        <taxon>Ostreobium</taxon>
    </lineage>
</organism>
<protein>
    <recommendedName>
        <fullName evidence="2">J domain-containing protein</fullName>
    </recommendedName>
</protein>
<accession>A0A8S1JAP7</accession>
<dbReference type="EMBL" id="CAJHUC010002087">
    <property type="protein sequence ID" value="CAD7703164.1"/>
    <property type="molecule type" value="Genomic_DNA"/>
</dbReference>
<comment type="caution">
    <text evidence="3">The sequence shown here is derived from an EMBL/GenBank/DDBJ whole genome shotgun (WGS) entry which is preliminary data.</text>
</comment>
<gene>
    <name evidence="3" type="ORF">OSTQU699_LOCUS8521</name>
</gene>
<feature type="domain" description="J" evidence="2">
    <location>
        <begin position="108"/>
        <end position="172"/>
    </location>
</feature>
<evidence type="ECO:0000313" key="4">
    <source>
        <dbReference type="Proteomes" id="UP000708148"/>
    </source>
</evidence>
<evidence type="ECO:0000256" key="1">
    <source>
        <dbReference type="SAM" id="MobiDB-lite"/>
    </source>
</evidence>
<sequence length="330" mass="37379">MPPEASSSRHTQTAAAPNGGSSGHGQLGPDGAATDAPAPEKIDLGSENGAERGDQGQKEAAGNGGPSGVPAPPDEAGKDDLLREFFMEMRAVDRDNEVDRILGTFKLNPFEQLLLRFDAGPEEVRRQYRKLSLMVHPDKCSHPRAREAFEVLGEAHKLLLDGERREQLDFALGVAREEIRKERRKSTKHDAAVRVAIALHEEGRAGVEAVYEATDEFHEKWKAKARDVLARTEWRRRNLAKRIKDETNRIEEEEKTTKAQLKRVREHKETWEKTRDERVGTWRDYLKSGGKKKKKKGMTELRPPKIKTNDEDKLYVQRPVGEQFRPPQSK</sequence>
<dbReference type="SUPFAM" id="SSF46565">
    <property type="entry name" value="Chaperone J-domain"/>
    <property type="match status" value="1"/>
</dbReference>
<dbReference type="CDD" id="cd06257">
    <property type="entry name" value="DnaJ"/>
    <property type="match status" value="1"/>
</dbReference>
<feature type="region of interest" description="Disordered" evidence="1">
    <location>
        <begin position="282"/>
        <end position="330"/>
    </location>
</feature>
<dbReference type="InterPro" id="IPR001623">
    <property type="entry name" value="DnaJ_domain"/>
</dbReference>
<dbReference type="Pfam" id="PF00226">
    <property type="entry name" value="DnaJ"/>
    <property type="match status" value="1"/>
</dbReference>
<feature type="region of interest" description="Disordered" evidence="1">
    <location>
        <begin position="1"/>
        <end position="77"/>
    </location>
</feature>
<dbReference type="Gene3D" id="1.10.287.110">
    <property type="entry name" value="DnaJ domain"/>
    <property type="match status" value="1"/>
</dbReference>
<dbReference type="SMART" id="SM00271">
    <property type="entry name" value="DnaJ"/>
    <property type="match status" value="1"/>
</dbReference>
<evidence type="ECO:0000313" key="3">
    <source>
        <dbReference type="EMBL" id="CAD7703164.1"/>
    </source>
</evidence>
<dbReference type="PRINTS" id="PR00625">
    <property type="entry name" value="JDOMAIN"/>
</dbReference>
<name>A0A8S1JAP7_9CHLO</name>
<reference evidence="3" key="1">
    <citation type="submission" date="2020-12" db="EMBL/GenBank/DDBJ databases">
        <authorList>
            <person name="Iha C."/>
        </authorList>
    </citation>
    <scope>NUCLEOTIDE SEQUENCE</scope>
</reference>